<proteinExistence type="predicted"/>
<dbReference type="PROSITE" id="PS51257">
    <property type="entry name" value="PROKAR_LIPOPROTEIN"/>
    <property type="match status" value="1"/>
</dbReference>
<feature type="region of interest" description="Disordered" evidence="1">
    <location>
        <begin position="85"/>
        <end position="113"/>
    </location>
</feature>
<protein>
    <submittedName>
        <fullName evidence="2">Uncharacterized protein</fullName>
    </submittedName>
</protein>
<dbReference type="PATRIC" id="fig|213585.10.peg.1806"/>
<organism evidence="2 3">
    <name type="scientific">Methanosarcina mazei S-6</name>
    <dbReference type="NCBI Taxonomy" id="213585"/>
    <lineage>
        <taxon>Archaea</taxon>
        <taxon>Methanobacteriati</taxon>
        <taxon>Methanobacteriota</taxon>
        <taxon>Stenosarchaea group</taxon>
        <taxon>Methanomicrobia</taxon>
        <taxon>Methanosarcinales</taxon>
        <taxon>Methanosarcinaceae</taxon>
        <taxon>Methanosarcina</taxon>
    </lineage>
</organism>
<accession>A0A0E3RFQ8</accession>
<dbReference type="EMBL" id="CP009512">
    <property type="protein sequence ID" value="AKB64627.1"/>
    <property type="molecule type" value="Genomic_DNA"/>
</dbReference>
<feature type="compositionally biased region" description="Basic and acidic residues" evidence="1">
    <location>
        <begin position="85"/>
        <end position="102"/>
    </location>
</feature>
<evidence type="ECO:0000313" key="2">
    <source>
        <dbReference type="EMBL" id="AKB64627.1"/>
    </source>
</evidence>
<dbReference type="Proteomes" id="UP000033097">
    <property type="component" value="Chromosome"/>
</dbReference>
<evidence type="ECO:0000313" key="3">
    <source>
        <dbReference type="Proteomes" id="UP000033097"/>
    </source>
</evidence>
<dbReference type="AlphaFoldDB" id="A0A0E3RFQ8"/>
<dbReference type="KEGG" id="mmj:MSMAS_1431"/>
<reference evidence="2 3" key="1">
    <citation type="submission" date="2014-07" db="EMBL/GenBank/DDBJ databases">
        <title>Methanogenic archaea and the global carbon cycle.</title>
        <authorList>
            <person name="Henriksen J.R."/>
            <person name="Luke J."/>
            <person name="Reinhart S."/>
            <person name="Benedict M.N."/>
            <person name="Youngblut N.D."/>
            <person name="Metcalf M.E."/>
            <person name="Whitaker R.J."/>
            <person name="Metcalf W.W."/>
        </authorList>
    </citation>
    <scope>NUCLEOTIDE SEQUENCE [LARGE SCALE GENOMIC DNA]</scope>
    <source>
        <strain evidence="2 3">S-6</strain>
    </source>
</reference>
<dbReference type="GeneID" id="24878068"/>
<dbReference type="HOGENOM" id="CLU_170802_0_0_2"/>
<dbReference type="RefSeq" id="WP_011035145.1">
    <property type="nucleotide sequence ID" value="NZ_CP009512.1"/>
</dbReference>
<name>A0A0E3RFQ8_METMZ</name>
<sequence length="113" mass="12661">MNKLMKIVVYILAVIGLACIVKHTRITYCKDGCCLCNSFKSKVEGSRTKVEGVKTKVEGVKTKVEGAKTKVHVFKAKVHGFKTKESETKEEFKAKEEGEKRTGTRYGSNPIQY</sequence>
<evidence type="ECO:0000256" key="1">
    <source>
        <dbReference type="SAM" id="MobiDB-lite"/>
    </source>
</evidence>
<gene>
    <name evidence="2" type="ORF">MSMAS_1431</name>
</gene>